<dbReference type="Proteomes" id="UP000326202">
    <property type="component" value="Chromosome"/>
</dbReference>
<gene>
    <name evidence="4" type="ORF">FRZ44_27660</name>
</gene>
<keyword evidence="5" id="KW-1185">Reference proteome</keyword>
<dbReference type="Pfam" id="PF07676">
    <property type="entry name" value="PD40"/>
    <property type="match status" value="1"/>
</dbReference>
<dbReference type="Pfam" id="PF00326">
    <property type="entry name" value="Peptidase_S9"/>
    <property type="match status" value="1"/>
</dbReference>
<accession>A0A5J6MRH0</accession>
<dbReference type="InterPro" id="IPR001375">
    <property type="entry name" value="Peptidase_S9_cat"/>
</dbReference>
<keyword evidence="2" id="KW-0645">Protease</keyword>
<feature type="domain" description="Peptidase S9 prolyl oligopeptidase catalytic" evidence="3">
    <location>
        <begin position="404"/>
        <end position="613"/>
    </location>
</feature>
<reference evidence="4 5" key="1">
    <citation type="submission" date="2019-08" db="EMBL/GenBank/DDBJ databases">
        <title>Hyperibacter terrae gen. nov., sp. nov. and Hyperibacter viscosus sp. nov., two new members in the family Rhodospirillaceae isolated from the rhizosphere of Hypericum perforatum.</title>
        <authorList>
            <person name="Noviana Z."/>
        </authorList>
    </citation>
    <scope>NUCLEOTIDE SEQUENCE [LARGE SCALE GENOMIC DNA]</scope>
    <source>
        <strain evidence="4 5">R5913</strain>
    </source>
</reference>
<sequence>MDRVLPADTELIDRLLALPELERPSLSPDGNWLAWSWSGLGATVEVWIAPTDGSVPPRRLARNADDLHVEDWWPDSRALLLSGTEDGAERVRLYRQELAGGALVLLTEPAPEFYIHGGRVTADGLSLVYAANFDITTGQPIEPAWIYRHDLEGNRRTLLAKPKRPHHDTPLPSPNGRQVLYARIDRGPGARQLWLVDLDGRNDRALLDLGQETKLFAHWSPDGKGLAILAEDARTSLVGYYDLVANRMRWLIDDGVRGIEQVSWPRRSPEILVTETKDGRSQTSLLDPATGRERPFRRAPGTWLPLGPVPDRTGAQTAWVVRFYDARTPLRVLRLVGQGETTDLTPLPPGQGIPPDLLAAPEDFRWRSVDGLDIHGWLYRAAQPSKGLIVWVHGGPTWHLEARYDLELQFFVGAGFDVFAPNYRGSTGYGPDFREAIKKQGWGGLEQEDIRSGIETLIAQGLAQPGRVGIAGISYGGYSSWWAITHFPTAVVAAAAPICGMTDLVVDYETTRPDLRSYSEEMMGGAPKGMPERYRERSPIHFVKDIRGRLLIVQGLQDPNVTPENLNAVRKALDAAGIPYEVLAFADEGHGIAKPANRARLNRRLAAFFEEALRG</sequence>
<dbReference type="PANTHER" id="PTHR42776">
    <property type="entry name" value="SERINE PEPTIDASE S9 FAMILY MEMBER"/>
    <property type="match status" value="1"/>
</dbReference>
<dbReference type="PANTHER" id="PTHR42776:SF27">
    <property type="entry name" value="DIPEPTIDYL PEPTIDASE FAMILY MEMBER 6"/>
    <property type="match status" value="1"/>
</dbReference>
<dbReference type="InterPro" id="IPR011042">
    <property type="entry name" value="6-blade_b-propeller_TolB-like"/>
</dbReference>
<dbReference type="GO" id="GO:0004252">
    <property type="term" value="F:serine-type endopeptidase activity"/>
    <property type="evidence" value="ECO:0007669"/>
    <property type="project" value="TreeGrafter"/>
</dbReference>
<dbReference type="SUPFAM" id="SSF82171">
    <property type="entry name" value="DPP6 N-terminal domain-like"/>
    <property type="match status" value="2"/>
</dbReference>
<dbReference type="InterPro" id="IPR011659">
    <property type="entry name" value="WD40"/>
</dbReference>
<keyword evidence="2" id="KW-0720">Serine protease</keyword>
<evidence type="ECO:0000259" key="3">
    <source>
        <dbReference type="Pfam" id="PF00326"/>
    </source>
</evidence>
<dbReference type="KEGG" id="htq:FRZ44_27660"/>
<dbReference type="SUPFAM" id="SSF53474">
    <property type="entry name" value="alpha/beta-Hydrolases"/>
    <property type="match status" value="1"/>
</dbReference>
<organism evidence="4 5">
    <name type="scientific">Hypericibacter terrae</name>
    <dbReference type="NCBI Taxonomy" id="2602015"/>
    <lineage>
        <taxon>Bacteria</taxon>
        <taxon>Pseudomonadati</taxon>
        <taxon>Pseudomonadota</taxon>
        <taxon>Alphaproteobacteria</taxon>
        <taxon>Rhodospirillales</taxon>
        <taxon>Dongiaceae</taxon>
        <taxon>Hypericibacter</taxon>
    </lineage>
</organism>
<dbReference type="AlphaFoldDB" id="A0A5J6MRH0"/>
<protein>
    <recommendedName>
        <fullName evidence="3">Peptidase S9 prolyl oligopeptidase catalytic domain-containing protein</fullName>
    </recommendedName>
</protein>
<dbReference type="Gene3D" id="3.40.50.1820">
    <property type="entry name" value="alpha/beta hydrolase"/>
    <property type="match status" value="1"/>
</dbReference>
<evidence type="ECO:0000313" key="5">
    <source>
        <dbReference type="Proteomes" id="UP000326202"/>
    </source>
</evidence>
<keyword evidence="1" id="KW-0378">Hydrolase</keyword>
<dbReference type="RefSeq" id="WP_151177726.1">
    <property type="nucleotide sequence ID" value="NZ_CP042906.1"/>
</dbReference>
<proteinExistence type="predicted"/>
<dbReference type="InterPro" id="IPR029058">
    <property type="entry name" value="AB_hydrolase_fold"/>
</dbReference>
<dbReference type="Gene3D" id="2.120.10.30">
    <property type="entry name" value="TolB, C-terminal domain"/>
    <property type="match status" value="2"/>
</dbReference>
<dbReference type="OrthoDB" id="1094230at2"/>
<dbReference type="EMBL" id="CP042906">
    <property type="protein sequence ID" value="QEX17466.1"/>
    <property type="molecule type" value="Genomic_DNA"/>
</dbReference>
<evidence type="ECO:0000313" key="4">
    <source>
        <dbReference type="EMBL" id="QEX17466.1"/>
    </source>
</evidence>
<evidence type="ECO:0000256" key="1">
    <source>
        <dbReference type="ARBA" id="ARBA00022801"/>
    </source>
</evidence>
<evidence type="ECO:0000256" key="2">
    <source>
        <dbReference type="ARBA" id="ARBA00022825"/>
    </source>
</evidence>
<name>A0A5J6MRH0_9PROT</name>
<dbReference type="GO" id="GO:0006508">
    <property type="term" value="P:proteolysis"/>
    <property type="evidence" value="ECO:0007669"/>
    <property type="project" value="InterPro"/>
</dbReference>